<sequence length="151" mass="17197">METIVASSRRISSDVRDYRALRARRRAEQDEASVQEGTDLATMSDRDRFEALVVMNGWTPSELERQLLAVRRTKLMAICGSVAGTVLAMASMFLVPVWILFVIAPAAALFVIMGLIRTLQFGLFQAQLEQRRLMKFHVYLGRQDLFMHLFS</sequence>
<accession>A0ABT7LNE2</accession>
<evidence type="ECO:0008006" key="4">
    <source>
        <dbReference type="Google" id="ProtNLM"/>
    </source>
</evidence>
<keyword evidence="3" id="KW-1185">Reference proteome</keyword>
<protein>
    <recommendedName>
        <fullName evidence="4">TIGR03750 family conjugal transfer protein</fullName>
    </recommendedName>
</protein>
<dbReference type="EMBL" id="JASVDS010000008">
    <property type="protein sequence ID" value="MDL5034384.1"/>
    <property type="molecule type" value="Genomic_DNA"/>
</dbReference>
<gene>
    <name evidence="2" type="ORF">QRD43_20950</name>
</gene>
<keyword evidence="1" id="KW-1133">Transmembrane helix</keyword>
<feature type="transmembrane region" description="Helical" evidence="1">
    <location>
        <begin position="101"/>
        <end position="124"/>
    </location>
</feature>
<dbReference type="RefSeq" id="WP_285984459.1">
    <property type="nucleotide sequence ID" value="NZ_JASVDS010000008.1"/>
</dbReference>
<organism evidence="2 3">
    <name type="scientific">Roseateles subflavus</name>
    <dbReference type="NCBI Taxonomy" id="3053353"/>
    <lineage>
        <taxon>Bacteria</taxon>
        <taxon>Pseudomonadati</taxon>
        <taxon>Pseudomonadota</taxon>
        <taxon>Betaproteobacteria</taxon>
        <taxon>Burkholderiales</taxon>
        <taxon>Sphaerotilaceae</taxon>
        <taxon>Roseateles</taxon>
    </lineage>
</organism>
<feature type="transmembrane region" description="Helical" evidence="1">
    <location>
        <begin position="75"/>
        <end position="95"/>
    </location>
</feature>
<reference evidence="2 3" key="1">
    <citation type="submission" date="2023-06" db="EMBL/GenBank/DDBJ databases">
        <title>Pelomonas sp. APW6 16S ribosomal RNA gene genome sequencing and assembly.</title>
        <authorList>
            <person name="Woo H."/>
        </authorList>
    </citation>
    <scope>NUCLEOTIDE SEQUENCE [LARGE SCALE GENOMIC DNA]</scope>
    <source>
        <strain evidence="2 3">APW6</strain>
    </source>
</reference>
<keyword evidence="1" id="KW-0812">Transmembrane</keyword>
<keyword evidence="1" id="KW-0472">Membrane</keyword>
<name>A0ABT7LNE2_9BURK</name>
<comment type="caution">
    <text evidence="2">The sequence shown here is derived from an EMBL/GenBank/DDBJ whole genome shotgun (WGS) entry which is preliminary data.</text>
</comment>
<dbReference type="Proteomes" id="UP001238603">
    <property type="component" value="Unassembled WGS sequence"/>
</dbReference>
<evidence type="ECO:0000256" key="1">
    <source>
        <dbReference type="SAM" id="Phobius"/>
    </source>
</evidence>
<evidence type="ECO:0000313" key="2">
    <source>
        <dbReference type="EMBL" id="MDL5034384.1"/>
    </source>
</evidence>
<evidence type="ECO:0000313" key="3">
    <source>
        <dbReference type="Proteomes" id="UP001238603"/>
    </source>
</evidence>
<proteinExistence type="predicted"/>